<evidence type="ECO:0000313" key="4">
    <source>
        <dbReference type="Proteomes" id="UP000269499"/>
    </source>
</evidence>
<protein>
    <recommendedName>
        <fullName evidence="2">BFN domain-containing protein</fullName>
    </recommendedName>
</protein>
<dbReference type="Proteomes" id="UP000269499">
    <property type="component" value="Unassembled WGS sequence"/>
</dbReference>
<dbReference type="GO" id="GO:0004518">
    <property type="term" value="F:nuclease activity"/>
    <property type="evidence" value="ECO:0007669"/>
    <property type="project" value="InterPro"/>
</dbReference>
<evidence type="ECO:0000256" key="1">
    <source>
        <dbReference type="SAM" id="Phobius"/>
    </source>
</evidence>
<dbReference type="InterPro" id="IPR003729">
    <property type="entry name" value="Bi_nuclease_dom"/>
</dbReference>
<organism evidence="3 4">
    <name type="scientific">Thermoproteota archaeon</name>
    <dbReference type="NCBI Taxonomy" id="2056631"/>
    <lineage>
        <taxon>Archaea</taxon>
        <taxon>Thermoproteota</taxon>
    </lineage>
</organism>
<feature type="transmembrane region" description="Helical" evidence="1">
    <location>
        <begin position="119"/>
        <end position="138"/>
    </location>
</feature>
<dbReference type="InterPro" id="IPR036104">
    <property type="entry name" value="BFN_sf"/>
</dbReference>
<comment type="caution">
    <text evidence="3">The sequence shown here is derived from an EMBL/GenBank/DDBJ whole genome shotgun (WGS) entry which is preliminary data.</text>
</comment>
<evidence type="ECO:0000313" key="3">
    <source>
        <dbReference type="EMBL" id="RLE54576.1"/>
    </source>
</evidence>
<accession>A0A497F586</accession>
<dbReference type="AlphaFoldDB" id="A0A497F586"/>
<feature type="domain" description="BFN" evidence="2">
    <location>
        <begin position="4"/>
        <end position="150"/>
    </location>
</feature>
<sequence length="150" mass="16531">MSKDKKIKKIKVIGYKVFIHPHYPLPSLRCELENGKFFDMSAIPFDAAIAIERLANGVDITSDPRMVLALILAEIPSVEGALRGAVEEVVIDDILRHTGGYVYCANVKIKINGKTIRRVMVPSSAIVLALLSGADVYVNEKFVSTFVEEV</sequence>
<keyword evidence="1" id="KW-0812">Transmembrane</keyword>
<keyword evidence="1" id="KW-1133">Transmembrane helix</keyword>
<proteinExistence type="predicted"/>
<dbReference type="Gene3D" id="3.10.690.10">
    <property type="entry name" value="Bifunctional nuclease domain"/>
    <property type="match status" value="1"/>
</dbReference>
<dbReference type="PROSITE" id="PS51658">
    <property type="entry name" value="BFN"/>
    <property type="match status" value="1"/>
</dbReference>
<dbReference type="SUPFAM" id="SSF103256">
    <property type="entry name" value="Hypothetical protein TM0160"/>
    <property type="match status" value="1"/>
</dbReference>
<keyword evidence="1" id="KW-0472">Membrane</keyword>
<evidence type="ECO:0000259" key="2">
    <source>
        <dbReference type="PROSITE" id="PS51658"/>
    </source>
</evidence>
<dbReference type="EMBL" id="QMRA01000021">
    <property type="protein sequence ID" value="RLE54576.1"/>
    <property type="molecule type" value="Genomic_DNA"/>
</dbReference>
<gene>
    <name evidence="3" type="ORF">DRJ26_01730</name>
</gene>
<reference evidence="3 4" key="1">
    <citation type="submission" date="2018-06" db="EMBL/GenBank/DDBJ databases">
        <title>Extensive metabolic versatility and redundancy in microbially diverse, dynamic hydrothermal sediments.</title>
        <authorList>
            <person name="Dombrowski N."/>
            <person name="Teske A."/>
            <person name="Baker B.J."/>
        </authorList>
    </citation>
    <scope>NUCLEOTIDE SEQUENCE [LARGE SCALE GENOMIC DNA]</scope>
    <source>
        <strain evidence="3">B20_G2</strain>
    </source>
</reference>
<name>A0A497F586_9CREN</name>